<dbReference type="InterPro" id="IPR000192">
    <property type="entry name" value="Aminotrans_V_dom"/>
</dbReference>
<dbReference type="PANTHER" id="PTHR43092">
    <property type="entry name" value="L-CYSTEINE DESULFHYDRASE"/>
    <property type="match status" value="1"/>
</dbReference>
<dbReference type="GO" id="GO:0008483">
    <property type="term" value="F:transaminase activity"/>
    <property type="evidence" value="ECO:0007669"/>
    <property type="project" value="UniProtKB-KW"/>
</dbReference>
<evidence type="ECO:0000313" key="4">
    <source>
        <dbReference type="Proteomes" id="UP000799772"/>
    </source>
</evidence>
<dbReference type="OrthoDB" id="5978656at2759"/>
<protein>
    <submittedName>
        <fullName evidence="3">Aminotransferase family protein</fullName>
    </submittedName>
</protein>
<dbReference type="AlphaFoldDB" id="A0A9P4IH59"/>
<evidence type="ECO:0000256" key="1">
    <source>
        <dbReference type="ARBA" id="ARBA00022898"/>
    </source>
</evidence>
<dbReference type="Gene3D" id="3.40.640.10">
    <property type="entry name" value="Type I PLP-dependent aspartate aminotransferase-like (Major domain)"/>
    <property type="match status" value="1"/>
</dbReference>
<dbReference type="Gene3D" id="3.90.1150.10">
    <property type="entry name" value="Aspartate Aminotransferase, domain 1"/>
    <property type="match status" value="1"/>
</dbReference>
<organism evidence="3 4">
    <name type="scientific">Rhizodiscina lignyota</name>
    <dbReference type="NCBI Taxonomy" id="1504668"/>
    <lineage>
        <taxon>Eukaryota</taxon>
        <taxon>Fungi</taxon>
        <taxon>Dikarya</taxon>
        <taxon>Ascomycota</taxon>
        <taxon>Pezizomycotina</taxon>
        <taxon>Dothideomycetes</taxon>
        <taxon>Pleosporomycetidae</taxon>
        <taxon>Aulographales</taxon>
        <taxon>Rhizodiscinaceae</taxon>
        <taxon>Rhizodiscina</taxon>
    </lineage>
</organism>
<evidence type="ECO:0000313" key="3">
    <source>
        <dbReference type="EMBL" id="KAF2101495.1"/>
    </source>
</evidence>
<accession>A0A9P4IH59</accession>
<sequence>MAFWGKFLPFGSSKKEKGSNGQIATLADKTNAVTPKTKFGKELRKEFLFDEKYLNLNHGSFGTYPKAVRTALRRYQDQAESHPDNFIRYEYPPMLDDRRQILADLLHAPVETIVLLLNATTGINIVLRDLNFKDGDVIVYFDTIYGACEKVIMYMAETTPVEAVKVEYVYPLSDSELVDRFRAVITKLQEEGKNPRVAVFDTVASMPGVKMPYEELGKACRGLNVLSFVDGAHGVGQRDLNLTELDFDFFVSNCHKWLYTPRACAVFYVPERNQSLIRSTLPTSHGFMPKSPKKKILNPFPENNKSYFVNMFEFTGTCDNSAFLCIADAMKWRESLGGEAAIREYCIDLAQKAGKRVAEILGTQVIENAEGTLGQCSMTNVDLPIKFEEVQKIVEEAGKVIDNVDLQYKVRDWMTMRLVKQHNTFLALGFYNGVWFVRLSATVYLDMDDFEWAGKVLLEECERVQKGEFLEWIEPQEK</sequence>
<keyword evidence="1" id="KW-0663">Pyridoxal phosphate</keyword>
<evidence type="ECO:0000259" key="2">
    <source>
        <dbReference type="Pfam" id="PF00266"/>
    </source>
</evidence>
<comment type="caution">
    <text evidence="3">The sequence shown here is derived from an EMBL/GenBank/DDBJ whole genome shotgun (WGS) entry which is preliminary data.</text>
</comment>
<dbReference type="InterPro" id="IPR015421">
    <property type="entry name" value="PyrdxlP-dep_Trfase_major"/>
</dbReference>
<reference evidence="3" key="1">
    <citation type="journal article" date="2020" name="Stud. Mycol.">
        <title>101 Dothideomycetes genomes: a test case for predicting lifestyles and emergence of pathogens.</title>
        <authorList>
            <person name="Haridas S."/>
            <person name="Albert R."/>
            <person name="Binder M."/>
            <person name="Bloem J."/>
            <person name="Labutti K."/>
            <person name="Salamov A."/>
            <person name="Andreopoulos B."/>
            <person name="Baker S."/>
            <person name="Barry K."/>
            <person name="Bills G."/>
            <person name="Bluhm B."/>
            <person name="Cannon C."/>
            <person name="Castanera R."/>
            <person name="Culley D."/>
            <person name="Daum C."/>
            <person name="Ezra D."/>
            <person name="Gonzalez J."/>
            <person name="Henrissat B."/>
            <person name="Kuo A."/>
            <person name="Liang C."/>
            <person name="Lipzen A."/>
            <person name="Lutzoni F."/>
            <person name="Magnuson J."/>
            <person name="Mondo S."/>
            <person name="Nolan M."/>
            <person name="Ohm R."/>
            <person name="Pangilinan J."/>
            <person name="Park H.-J."/>
            <person name="Ramirez L."/>
            <person name="Alfaro M."/>
            <person name="Sun H."/>
            <person name="Tritt A."/>
            <person name="Yoshinaga Y."/>
            <person name="Zwiers L.-H."/>
            <person name="Turgeon B."/>
            <person name="Goodwin S."/>
            <person name="Spatafora J."/>
            <person name="Crous P."/>
            <person name="Grigoriev I."/>
        </authorList>
    </citation>
    <scope>NUCLEOTIDE SEQUENCE</scope>
    <source>
        <strain evidence="3">CBS 133067</strain>
    </source>
</reference>
<dbReference type="EMBL" id="ML978123">
    <property type="protein sequence ID" value="KAF2101495.1"/>
    <property type="molecule type" value="Genomic_DNA"/>
</dbReference>
<dbReference type="SUPFAM" id="SSF53383">
    <property type="entry name" value="PLP-dependent transferases"/>
    <property type="match status" value="1"/>
</dbReference>
<dbReference type="InterPro" id="IPR015422">
    <property type="entry name" value="PyrdxlP-dep_Trfase_small"/>
</dbReference>
<proteinExistence type="predicted"/>
<keyword evidence="4" id="KW-1185">Reference proteome</keyword>
<feature type="domain" description="Aminotransferase class V" evidence="2">
    <location>
        <begin position="96"/>
        <end position="374"/>
    </location>
</feature>
<dbReference type="Pfam" id="PF00266">
    <property type="entry name" value="Aminotran_5"/>
    <property type="match status" value="1"/>
</dbReference>
<keyword evidence="3" id="KW-0032">Aminotransferase</keyword>
<dbReference type="InterPro" id="IPR015424">
    <property type="entry name" value="PyrdxlP-dep_Trfase"/>
</dbReference>
<dbReference type="PANTHER" id="PTHR43092:SF2">
    <property type="entry name" value="HERCYNYLCYSTEINE SULFOXIDE LYASE"/>
    <property type="match status" value="1"/>
</dbReference>
<dbReference type="Proteomes" id="UP000799772">
    <property type="component" value="Unassembled WGS sequence"/>
</dbReference>
<keyword evidence="3" id="KW-0808">Transferase</keyword>
<gene>
    <name evidence="3" type="ORF">NA57DRAFT_72935</name>
</gene>
<name>A0A9P4IH59_9PEZI</name>